<dbReference type="PANTHER" id="PTHR46825">
    <property type="entry name" value="D-ALANYL-D-ALANINE-CARBOXYPEPTIDASE/ENDOPEPTIDASE AMPH"/>
    <property type="match status" value="1"/>
</dbReference>
<sequence length="492" mass="54265">MRINKRLKGFALGATFTLTATGSMANVSEDKDVQAGIALADAWLQTQLEYDGVPGASFAIVSDQEVIWSKGFGYANLADKVPATPETKYSICSVSKLFTSIGVMQLRDEGKLSIDEPLKEILPWFEIPDHSDSEEAVNLRNILSHVAGLPREAITPYWTEVNFPSRQTLQEGVANQEPLYRPYQHFQYSNLGMSLAGEAIEAASGEPYAAYIQSRILNPLGMRNTSTDLPVSEYGGNFSAGYMLRDSSGVRKAVGQYTTNGIAPAAGFASSVNDLAKFASWQFRLLEKGGTEILKSTTLREMQRIHWKDPDGKGATWGLGFAFSDIDGKSFIGHNGYCPGYRTVFLTRPKDKLAVIGMVNVNDVNPSTLAKGVISLVSPAISAAQKKQENDKDTSVIESPDAQLLTMYTGIYGLSDWPVRLAIAETSKGLKGISLFAENPNRRPLMLKHEEDNVFRVLSKEGDNLYTVHFDMDDNGRAVRFWQHGQYWDRTQ</sequence>
<gene>
    <name evidence="3" type="ORF">MNKW57_13970</name>
</gene>
<feature type="signal peptide" evidence="1">
    <location>
        <begin position="1"/>
        <end position="25"/>
    </location>
</feature>
<comment type="caution">
    <text evidence="3">The sequence shown here is derived from an EMBL/GenBank/DDBJ whole genome shotgun (WGS) entry which is preliminary data.</text>
</comment>
<name>A0ABQ6LYF1_9GAMM</name>
<dbReference type="SUPFAM" id="SSF56601">
    <property type="entry name" value="beta-lactamase/transpeptidase-like"/>
    <property type="match status" value="1"/>
</dbReference>
<evidence type="ECO:0000313" key="3">
    <source>
        <dbReference type="EMBL" id="GMG87076.1"/>
    </source>
</evidence>
<evidence type="ECO:0000256" key="1">
    <source>
        <dbReference type="SAM" id="SignalP"/>
    </source>
</evidence>
<keyword evidence="4" id="KW-1185">Reference proteome</keyword>
<dbReference type="PANTHER" id="PTHR46825:SF9">
    <property type="entry name" value="BETA-LACTAMASE-RELATED DOMAIN-CONTAINING PROTEIN"/>
    <property type="match status" value="1"/>
</dbReference>
<dbReference type="Proteomes" id="UP001224392">
    <property type="component" value="Unassembled WGS sequence"/>
</dbReference>
<dbReference type="EMBL" id="BSYJ01000003">
    <property type="protein sequence ID" value="GMG87076.1"/>
    <property type="molecule type" value="Genomic_DNA"/>
</dbReference>
<feature type="domain" description="Beta-lactamase-related" evidence="2">
    <location>
        <begin position="41"/>
        <end position="367"/>
    </location>
</feature>
<dbReference type="InterPro" id="IPR012338">
    <property type="entry name" value="Beta-lactam/transpept-like"/>
</dbReference>
<keyword evidence="1" id="KW-0732">Signal</keyword>
<evidence type="ECO:0000313" key="4">
    <source>
        <dbReference type="Proteomes" id="UP001224392"/>
    </source>
</evidence>
<accession>A0ABQ6LYF1</accession>
<feature type="chain" id="PRO_5046260099" description="Beta-lactamase-related domain-containing protein" evidence="1">
    <location>
        <begin position="26"/>
        <end position="492"/>
    </location>
</feature>
<dbReference type="InterPro" id="IPR050491">
    <property type="entry name" value="AmpC-like"/>
</dbReference>
<organism evidence="3 4">
    <name type="scientific">Biformimicrobium ophioploci</name>
    <dbReference type="NCBI Taxonomy" id="3036711"/>
    <lineage>
        <taxon>Bacteria</taxon>
        <taxon>Pseudomonadati</taxon>
        <taxon>Pseudomonadota</taxon>
        <taxon>Gammaproteobacteria</taxon>
        <taxon>Cellvibrionales</taxon>
        <taxon>Microbulbiferaceae</taxon>
        <taxon>Biformimicrobium</taxon>
    </lineage>
</organism>
<dbReference type="Pfam" id="PF00144">
    <property type="entry name" value="Beta-lactamase"/>
    <property type="match status" value="1"/>
</dbReference>
<proteinExistence type="predicted"/>
<dbReference type="Gene3D" id="3.40.710.10">
    <property type="entry name" value="DD-peptidase/beta-lactamase superfamily"/>
    <property type="match status" value="1"/>
</dbReference>
<dbReference type="RefSeq" id="WP_285763716.1">
    <property type="nucleotide sequence ID" value="NZ_BSYJ01000003.1"/>
</dbReference>
<reference evidence="3 4" key="1">
    <citation type="submission" date="2023-04" db="EMBL/GenBank/DDBJ databases">
        <title>Marinobulbifer ophiurae gen. nov., sp. Nov., isolate from tissue of brittle star Ophioplocus japonicus.</title>
        <authorList>
            <person name="Kawano K."/>
            <person name="Sawayama S."/>
            <person name="Nakagawa S."/>
        </authorList>
    </citation>
    <scope>NUCLEOTIDE SEQUENCE [LARGE SCALE GENOMIC DNA]</scope>
    <source>
        <strain evidence="3 4">NKW57</strain>
    </source>
</reference>
<evidence type="ECO:0000259" key="2">
    <source>
        <dbReference type="Pfam" id="PF00144"/>
    </source>
</evidence>
<dbReference type="InterPro" id="IPR001466">
    <property type="entry name" value="Beta-lactam-related"/>
</dbReference>
<protein>
    <recommendedName>
        <fullName evidence="2">Beta-lactamase-related domain-containing protein</fullName>
    </recommendedName>
</protein>